<evidence type="ECO:0000313" key="1">
    <source>
        <dbReference type="EMBL" id="GAI34975.1"/>
    </source>
</evidence>
<name>X1P7L1_9ZZZZ</name>
<dbReference type="InterPro" id="IPR043504">
    <property type="entry name" value="Peptidase_S1_PA_chymotrypsin"/>
</dbReference>
<protein>
    <recommendedName>
        <fullName evidence="2">Peptidase S1 domain-containing protein</fullName>
    </recommendedName>
</protein>
<dbReference type="EMBL" id="BARV01032521">
    <property type="protein sequence ID" value="GAI34975.1"/>
    <property type="molecule type" value="Genomic_DNA"/>
</dbReference>
<gene>
    <name evidence="1" type="ORF">S06H3_51267</name>
</gene>
<evidence type="ECO:0008006" key="2">
    <source>
        <dbReference type="Google" id="ProtNLM"/>
    </source>
</evidence>
<dbReference type="InterPro" id="IPR009003">
    <property type="entry name" value="Peptidase_S1_PA"/>
</dbReference>
<organism evidence="1">
    <name type="scientific">marine sediment metagenome</name>
    <dbReference type="NCBI Taxonomy" id="412755"/>
    <lineage>
        <taxon>unclassified sequences</taxon>
        <taxon>metagenomes</taxon>
        <taxon>ecological metagenomes</taxon>
    </lineage>
</organism>
<sequence length="77" mass="8328">MTTPRSSIPTSYLALYEDILMPVVKIVTPSGVGSGVIIGTTDKHRLTQISIITAAHVVGDLSEVVIHIYDYQYGQPV</sequence>
<accession>X1P7L1</accession>
<dbReference type="AlphaFoldDB" id="X1P7L1"/>
<dbReference type="SUPFAM" id="SSF50494">
    <property type="entry name" value="Trypsin-like serine proteases"/>
    <property type="match status" value="1"/>
</dbReference>
<reference evidence="1" key="1">
    <citation type="journal article" date="2014" name="Front. Microbiol.">
        <title>High frequency of phylogenetically diverse reductive dehalogenase-homologous genes in deep subseafloor sedimentary metagenomes.</title>
        <authorList>
            <person name="Kawai M."/>
            <person name="Futagami T."/>
            <person name="Toyoda A."/>
            <person name="Takaki Y."/>
            <person name="Nishi S."/>
            <person name="Hori S."/>
            <person name="Arai W."/>
            <person name="Tsubouchi T."/>
            <person name="Morono Y."/>
            <person name="Uchiyama I."/>
            <person name="Ito T."/>
            <person name="Fujiyama A."/>
            <person name="Inagaki F."/>
            <person name="Takami H."/>
        </authorList>
    </citation>
    <scope>NUCLEOTIDE SEQUENCE</scope>
    <source>
        <strain evidence="1">Expedition CK06-06</strain>
    </source>
</reference>
<proteinExistence type="predicted"/>
<feature type="non-terminal residue" evidence="1">
    <location>
        <position position="77"/>
    </location>
</feature>
<comment type="caution">
    <text evidence="1">The sequence shown here is derived from an EMBL/GenBank/DDBJ whole genome shotgun (WGS) entry which is preliminary data.</text>
</comment>
<dbReference type="Gene3D" id="2.40.10.10">
    <property type="entry name" value="Trypsin-like serine proteases"/>
    <property type="match status" value="1"/>
</dbReference>